<dbReference type="SMART" id="SM00131">
    <property type="entry name" value="KU"/>
    <property type="match status" value="1"/>
</dbReference>
<dbReference type="EMBL" id="CAXITT010000004">
    <property type="protein sequence ID" value="CAL1526342.1"/>
    <property type="molecule type" value="Genomic_DNA"/>
</dbReference>
<keyword evidence="1" id="KW-0646">Protease inhibitor</keyword>
<feature type="non-terminal residue" evidence="5">
    <location>
        <position position="1"/>
    </location>
</feature>
<dbReference type="SUPFAM" id="SSF57362">
    <property type="entry name" value="BPTI-like"/>
    <property type="match status" value="1"/>
</dbReference>
<gene>
    <name evidence="5" type="ORF">GSLYS_00000519001</name>
</gene>
<dbReference type="PRINTS" id="PR00759">
    <property type="entry name" value="BASICPTASE"/>
</dbReference>
<dbReference type="Proteomes" id="UP001497497">
    <property type="component" value="Unassembled WGS sequence"/>
</dbReference>
<dbReference type="FunFam" id="4.10.410.10:FF:000020">
    <property type="entry name" value="Collagen, type VI, alpha 3"/>
    <property type="match status" value="1"/>
</dbReference>
<proteinExistence type="predicted"/>
<dbReference type="GO" id="GO:0004867">
    <property type="term" value="F:serine-type endopeptidase inhibitor activity"/>
    <property type="evidence" value="ECO:0007669"/>
    <property type="project" value="UniProtKB-KW"/>
</dbReference>
<dbReference type="PANTHER" id="PTHR10083:SF328">
    <property type="entry name" value="TISSUE FACTOR PATHWAY INHIBITOR"/>
    <property type="match status" value="1"/>
</dbReference>
<evidence type="ECO:0000259" key="4">
    <source>
        <dbReference type="PROSITE" id="PS50279"/>
    </source>
</evidence>
<dbReference type="Pfam" id="PF00014">
    <property type="entry name" value="Kunitz_BPTI"/>
    <property type="match status" value="1"/>
</dbReference>
<dbReference type="Gene3D" id="4.10.410.10">
    <property type="entry name" value="Pancreatic trypsin inhibitor Kunitz domain"/>
    <property type="match status" value="1"/>
</dbReference>
<evidence type="ECO:0000256" key="2">
    <source>
        <dbReference type="ARBA" id="ARBA00022900"/>
    </source>
</evidence>
<dbReference type="GO" id="GO:0005615">
    <property type="term" value="C:extracellular space"/>
    <property type="evidence" value="ECO:0007669"/>
    <property type="project" value="TreeGrafter"/>
</dbReference>
<protein>
    <recommendedName>
        <fullName evidence="4">BPTI/Kunitz inhibitor domain-containing protein</fullName>
    </recommendedName>
</protein>
<dbReference type="AlphaFoldDB" id="A0AAV2H0L8"/>
<keyword evidence="6" id="KW-1185">Reference proteome</keyword>
<dbReference type="InterPro" id="IPR020901">
    <property type="entry name" value="Prtase_inh_Kunz-CS"/>
</dbReference>
<keyword evidence="2" id="KW-0722">Serine protease inhibitor</keyword>
<feature type="domain" description="BPTI/Kunitz inhibitor" evidence="4">
    <location>
        <begin position="2"/>
        <end position="52"/>
    </location>
</feature>
<dbReference type="CDD" id="cd00109">
    <property type="entry name" value="Kunitz-type"/>
    <property type="match status" value="1"/>
</dbReference>
<dbReference type="PROSITE" id="PS00280">
    <property type="entry name" value="BPTI_KUNITZ_1"/>
    <property type="match status" value="1"/>
</dbReference>
<name>A0AAV2H0L8_LYMST</name>
<keyword evidence="3" id="KW-1015">Disulfide bond</keyword>
<evidence type="ECO:0000313" key="5">
    <source>
        <dbReference type="EMBL" id="CAL1526342.1"/>
    </source>
</evidence>
<sequence length="57" mass="6232">YCKLKPEAGPCDAYFVNYYYNPAAGYCQQFVYGGCGGNQNRFNSGSECNAACQINVV</sequence>
<evidence type="ECO:0000256" key="1">
    <source>
        <dbReference type="ARBA" id="ARBA00022690"/>
    </source>
</evidence>
<comment type="caution">
    <text evidence="5">The sequence shown here is derived from an EMBL/GenBank/DDBJ whole genome shotgun (WGS) entry which is preliminary data.</text>
</comment>
<organism evidence="5 6">
    <name type="scientific">Lymnaea stagnalis</name>
    <name type="common">Great pond snail</name>
    <name type="synonym">Helix stagnalis</name>
    <dbReference type="NCBI Taxonomy" id="6523"/>
    <lineage>
        <taxon>Eukaryota</taxon>
        <taxon>Metazoa</taxon>
        <taxon>Spiralia</taxon>
        <taxon>Lophotrochozoa</taxon>
        <taxon>Mollusca</taxon>
        <taxon>Gastropoda</taxon>
        <taxon>Heterobranchia</taxon>
        <taxon>Euthyneura</taxon>
        <taxon>Panpulmonata</taxon>
        <taxon>Hygrophila</taxon>
        <taxon>Lymnaeoidea</taxon>
        <taxon>Lymnaeidae</taxon>
        <taxon>Lymnaea</taxon>
    </lineage>
</organism>
<dbReference type="InterPro" id="IPR036880">
    <property type="entry name" value="Kunitz_BPTI_sf"/>
</dbReference>
<dbReference type="PANTHER" id="PTHR10083">
    <property type="entry name" value="KUNITZ-TYPE PROTEASE INHIBITOR-RELATED"/>
    <property type="match status" value="1"/>
</dbReference>
<evidence type="ECO:0000313" key="6">
    <source>
        <dbReference type="Proteomes" id="UP001497497"/>
    </source>
</evidence>
<dbReference type="InterPro" id="IPR002223">
    <property type="entry name" value="Kunitz_BPTI"/>
</dbReference>
<accession>A0AAV2H0L8</accession>
<dbReference type="InterPro" id="IPR050098">
    <property type="entry name" value="TFPI/VKTCI-like"/>
</dbReference>
<dbReference type="PROSITE" id="PS50279">
    <property type="entry name" value="BPTI_KUNITZ_2"/>
    <property type="match status" value="1"/>
</dbReference>
<evidence type="ECO:0000256" key="3">
    <source>
        <dbReference type="ARBA" id="ARBA00023157"/>
    </source>
</evidence>
<reference evidence="5 6" key="1">
    <citation type="submission" date="2024-04" db="EMBL/GenBank/DDBJ databases">
        <authorList>
            <consortium name="Genoscope - CEA"/>
            <person name="William W."/>
        </authorList>
    </citation>
    <scope>NUCLEOTIDE SEQUENCE [LARGE SCALE GENOMIC DNA]</scope>
</reference>